<dbReference type="GeneID" id="43659199"/>
<name>A0A5N6ZPW2_9EURO</name>
<dbReference type="Gene3D" id="2.60.40.640">
    <property type="match status" value="1"/>
</dbReference>
<evidence type="ECO:0000256" key="1">
    <source>
        <dbReference type="SAM" id="MobiDB-lite"/>
    </source>
</evidence>
<dbReference type="PANTHER" id="PTHR31904:SF1">
    <property type="entry name" value="BYPASS OF STOP CODON PROTEIN 5-RELATED"/>
    <property type="match status" value="1"/>
</dbReference>
<organism evidence="2 3">
    <name type="scientific">Aspergillus caelatus</name>
    <dbReference type="NCBI Taxonomy" id="61420"/>
    <lineage>
        <taxon>Eukaryota</taxon>
        <taxon>Fungi</taxon>
        <taxon>Dikarya</taxon>
        <taxon>Ascomycota</taxon>
        <taxon>Pezizomycotina</taxon>
        <taxon>Eurotiomycetes</taxon>
        <taxon>Eurotiomycetidae</taxon>
        <taxon>Eurotiales</taxon>
        <taxon>Aspergillaceae</taxon>
        <taxon>Aspergillus</taxon>
        <taxon>Aspergillus subgen. Circumdati</taxon>
    </lineage>
</organism>
<evidence type="ECO:0000313" key="2">
    <source>
        <dbReference type="EMBL" id="KAE8359662.1"/>
    </source>
</evidence>
<dbReference type="PANTHER" id="PTHR31904">
    <property type="entry name" value="BYPASS OF STOP CODON PROTEIN 5-RELATED"/>
    <property type="match status" value="1"/>
</dbReference>
<dbReference type="InterPro" id="IPR014752">
    <property type="entry name" value="Arrestin-like_C"/>
</dbReference>
<dbReference type="AlphaFoldDB" id="A0A5N6ZPW2"/>
<evidence type="ECO:0008006" key="4">
    <source>
        <dbReference type="Google" id="ProtNLM"/>
    </source>
</evidence>
<feature type="region of interest" description="Disordered" evidence="1">
    <location>
        <begin position="148"/>
        <end position="174"/>
    </location>
</feature>
<dbReference type="InterPro" id="IPR039634">
    <property type="entry name" value="Bul1-like"/>
</dbReference>
<proteinExistence type="predicted"/>
<dbReference type="Proteomes" id="UP000326268">
    <property type="component" value="Unassembled WGS sequence"/>
</dbReference>
<evidence type="ECO:0000313" key="3">
    <source>
        <dbReference type="Proteomes" id="UP000326268"/>
    </source>
</evidence>
<protein>
    <recommendedName>
        <fullName evidence="4">Arrestin-like N-terminal domain-containing protein</fullName>
    </recommendedName>
</protein>
<dbReference type="EMBL" id="ML737813">
    <property type="protein sequence ID" value="KAE8359662.1"/>
    <property type="molecule type" value="Genomic_DNA"/>
</dbReference>
<sequence>MLVPRGSSPMTSLSTIAGSVISESWFKRRPRISIDLSGKKEGPVSSYTTSDKIEGTATIIADRDTPFDHIKITFEGTTRVYIERPAPVPRGRYLAAWSTFLRLQHPLDTSLQPTERVLREGQPVTIPFTFTIPDRLTPQSCEHPVDHDHVHQRHTRLPPTLEDSKTTSSSKSPIDNLNPRMCRIEYFVKVAIQGHSVLEPLAARIRKVHLVPVYDEELPLVVCVDKRDYCWRKEVELRRGMLRDRMGRLQMVASQPGPILVTPGCRVSELVSSAVTVHIRFDPVGDEPPPLLKCLRTKLKASTFYASCPWTNIPSYSTMSCPHIDAGLFERTVPVSSLCIASVGWEKQELDSSRDLYDHTPVLCPKKPMIRNSAIYYTACLTVPITLPRNNKFVPTFHSCFISRTYALEIELFYHTTYASMPTAIKLKVPLHIASSRRPDNPRHESFDLAISSLPGGSAVQVPGIPMLPGYN</sequence>
<dbReference type="OrthoDB" id="2283785at2759"/>
<keyword evidence="3" id="KW-1185">Reference proteome</keyword>
<gene>
    <name evidence="2" type="ORF">BDV27DRAFT_168382</name>
</gene>
<dbReference type="RefSeq" id="XP_031922743.1">
    <property type="nucleotide sequence ID" value="XM_032074753.1"/>
</dbReference>
<accession>A0A5N6ZPW2</accession>
<reference evidence="2 3" key="1">
    <citation type="submission" date="2019-04" db="EMBL/GenBank/DDBJ databases">
        <title>Friends and foes A comparative genomics studyof 23 Aspergillus species from section Flavi.</title>
        <authorList>
            <consortium name="DOE Joint Genome Institute"/>
            <person name="Kjaerbolling I."/>
            <person name="Vesth T."/>
            <person name="Frisvad J.C."/>
            <person name="Nybo J.L."/>
            <person name="Theobald S."/>
            <person name="Kildgaard S."/>
            <person name="Isbrandt T."/>
            <person name="Kuo A."/>
            <person name="Sato A."/>
            <person name="Lyhne E.K."/>
            <person name="Kogle M.E."/>
            <person name="Wiebenga A."/>
            <person name="Kun R.S."/>
            <person name="Lubbers R.J."/>
            <person name="Makela M.R."/>
            <person name="Barry K."/>
            <person name="Chovatia M."/>
            <person name="Clum A."/>
            <person name="Daum C."/>
            <person name="Haridas S."/>
            <person name="He G."/>
            <person name="LaButti K."/>
            <person name="Lipzen A."/>
            <person name="Mondo S."/>
            <person name="Riley R."/>
            <person name="Salamov A."/>
            <person name="Simmons B.A."/>
            <person name="Magnuson J.K."/>
            <person name="Henrissat B."/>
            <person name="Mortensen U.H."/>
            <person name="Larsen T.O."/>
            <person name="Devries R.P."/>
            <person name="Grigoriev I.V."/>
            <person name="Machida M."/>
            <person name="Baker S.E."/>
            <person name="Andersen M.R."/>
        </authorList>
    </citation>
    <scope>NUCLEOTIDE SEQUENCE [LARGE SCALE GENOMIC DNA]</scope>
    <source>
        <strain evidence="2 3">CBS 763.97</strain>
    </source>
</reference>